<keyword evidence="2" id="KW-0238">DNA-binding</keyword>
<dbReference type="RefSeq" id="WP_107828773.1">
    <property type="nucleotide sequence ID" value="NZ_CP160205.1"/>
</dbReference>
<keyword evidence="3" id="KW-1185">Reference proteome</keyword>
<dbReference type="Proteomes" id="UP000244168">
    <property type="component" value="Unassembled WGS sequence"/>
</dbReference>
<gene>
    <name evidence="2" type="ORF">C8P68_104319</name>
</gene>
<organism evidence="2 3">
    <name type="scientific">Mucilaginibacter yixingensis</name>
    <dbReference type="NCBI Taxonomy" id="1295612"/>
    <lineage>
        <taxon>Bacteria</taxon>
        <taxon>Pseudomonadati</taxon>
        <taxon>Bacteroidota</taxon>
        <taxon>Sphingobacteriia</taxon>
        <taxon>Sphingobacteriales</taxon>
        <taxon>Sphingobacteriaceae</taxon>
        <taxon>Mucilaginibacter</taxon>
    </lineage>
</organism>
<dbReference type="AlphaFoldDB" id="A0A2T5J9T6"/>
<reference evidence="2 3" key="1">
    <citation type="submission" date="2018-04" db="EMBL/GenBank/DDBJ databases">
        <title>Genomic Encyclopedia of Archaeal and Bacterial Type Strains, Phase II (KMG-II): from individual species to whole genera.</title>
        <authorList>
            <person name="Goeker M."/>
        </authorList>
    </citation>
    <scope>NUCLEOTIDE SEQUENCE [LARGE SCALE GENOMIC DNA]</scope>
    <source>
        <strain evidence="2 3">DSM 26809</strain>
    </source>
</reference>
<accession>A0A2T5J9T6</accession>
<dbReference type="InterPro" id="IPR038461">
    <property type="entry name" value="Schlafen_AlbA_2_dom_sf"/>
</dbReference>
<evidence type="ECO:0000259" key="1">
    <source>
        <dbReference type="Pfam" id="PF04326"/>
    </source>
</evidence>
<dbReference type="Gene3D" id="3.30.950.30">
    <property type="entry name" value="Schlafen, AAA domain"/>
    <property type="match status" value="1"/>
</dbReference>
<evidence type="ECO:0000313" key="3">
    <source>
        <dbReference type="Proteomes" id="UP000244168"/>
    </source>
</evidence>
<dbReference type="EMBL" id="QAOQ01000004">
    <property type="protein sequence ID" value="PTQ96828.1"/>
    <property type="molecule type" value="Genomic_DNA"/>
</dbReference>
<feature type="domain" description="Schlafen AlbA-2" evidence="1">
    <location>
        <begin position="30"/>
        <end position="157"/>
    </location>
</feature>
<protein>
    <submittedName>
        <fullName evidence="2">Putative DNA-binding protein</fullName>
    </submittedName>
</protein>
<name>A0A2T5J9T6_9SPHI</name>
<dbReference type="OrthoDB" id="1158700at2"/>
<sequence length="339" mass="38640">MDFSSAYFGKPLSELTYEDIVEYFTVPRQESETIEFKSFPKQAAFDAGLQNVLKGISAFLNSTGGLLIWGAPKGVKEAGREDIFVGELQPVKDLREKDSLINRISSSIIPLPIGIAVQILSRGTDHLYIFEIQQSTYRPHQYDTRYYVRLDGQSKPAPHYLVDALMKRVTYPNLNGVIKFHEIQHDADGFYLNIEVGIFNFSVLQNEEQISFKILCDGGYFPRSGDLTSNFRRWHYNNEGTELTYDNFVSVLHYGNPRTYTDQIRIKTTQINKNDGMLSFLLSFGGKYSPAKASIYVLRWPSNIPRNTNELLAHVEENLLFADSLKKTPEDTLSSFLGR</sequence>
<comment type="caution">
    <text evidence="2">The sequence shown here is derived from an EMBL/GenBank/DDBJ whole genome shotgun (WGS) entry which is preliminary data.</text>
</comment>
<dbReference type="GO" id="GO:0003677">
    <property type="term" value="F:DNA binding"/>
    <property type="evidence" value="ECO:0007669"/>
    <property type="project" value="UniProtKB-KW"/>
</dbReference>
<proteinExistence type="predicted"/>
<dbReference type="Pfam" id="PF04326">
    <property type="entry name" value="SLFN_AlbA_2"/>
    <property type="match status" value="1"/>
</dbReference>
<dbReference type="InterPro" id="IPR007421">
    <property type="entry name" value="Schlafen_AlbA_2_dom"/>
</dbReference>
<evidence type="ECO:0000313" key="2">
    <source>
        <dbReference type="EMBL" id="PTQ96828.1"/>
    </source>
</evidence>